<feature type="domain" description="BTB" evidence="6">
    <location>
        <begin position="634"/>
        <end position="698"/>
    </location>
</feature>
<dbReference type="SMART" id="SM00225">
    <property type="entry name" value="BTB"/>
    <property type="match status" value="1"/>
</dbReference>
<gene>
    <name evidence="8" type="ORF">CB5_LOCUS12513</name>
</gene>
<sequence length="1165" mass="131278">MRQYRRQQTNIHPTPLRFSCFTTGADSDQGQDSDANENVENLRRLFELPQDPEELRRIATRTGLRTRLQTAACERLAVDNPDRLASRDDTEGIEHQNINTEEVATTLSSSRRADVVFATNMAEEANTTNNEMQIAQRDEELEQLKGRVQMLCDMVQRLVQQSRPEPSHVEQIGISATPAIEVQGNDRMDTREPQMATTNPMDPEALQKFIDSAVVAKFKQLAQDNEPLLSESDKPYQAWHDLVAFPPGYTRPQFQIFDGTGDPREHLTHFEAACGDTVTNGSLLLRQFPLSLKGAAFQWYSKLPPGSIQDWPMMKAQFKSHFVSTKREITLRELADLRQERDEKVEEYITRFVGHTIEDCITFKDWLEKAVKNGVFAFSPKVLNTPEKPEVNSVSISPLRVSCNLASIQTLSLSDSDDEVLLFPQEATALKEDALIYPRNFEADGMELRKSKQPSDPPMRQDKEKQSESTLKPPQKHISAPHGKNSNVDYNVIAHLKRIPALLSVFDALMMAKELREALVEALLNLEPYETVMAEIHLVNQVDEESEATMLSEARSLPCFQLVFDVATFESSIGSVKLDLEYLEYFKYSRSSLTEPIDDSKVATSKTSWKHGRLQPPPPTVLAVLMLKQFKMGCDLQVDVNGEETFFVDKEILSSFSCKLSKLFNNPSANSSAKALKVIFHDFPGGPEGFELFARFCYKNGDLQITPSNTPLLHCIAHFMEMSKATLPSSPCLINSTRKSLEMIQFWTWSDTVNSLKQCQELSAISGSSAVLNKILDSLLARIAAISDASPSDSPESSALRFSCDTRSTVSVKTGNSRSWWFEDLVLLDPRMIEKVIKGMLSRKIEHGAISRFLFYYLKSRLSNAALYETKKKKATEVTIELLNCLDVNSVSCKRLFGILRVSSPLKISRACRSTLEAMIGAQIDQATLDNLLIPSSTLIDSIYDVNLILRFLKSFLDIVGKEPVARLKRVGRLTDLYLAEVAPDSCLKPAMFVALIASLPDAARDCHDAIYRAIDMYLEVHSQLSDEEKMKICCCINYEKLSSECCKHLAKNAKFPSRITIQALVSQHSKLRSLLQDTNNIKSIQKSPLKGKQREDGEQIILYAKKLDLSIENEKLKAHLQGMHWRVMELEKVCKKMQTQMTSIMKSRKYPATGGSRSLPRLCS</sequence>
<dbReference type="InterPro" id="IPR011333">
    <property type="entry name" value="SKP1/BTB/POZ_sf"/>
</dbReference>
<dbReference type="PROSITE" id="PS51649">
    <property type="entry name" value="NPH3"/>
    <property type="match status" value="1"/>
</dbReference>
<accession>A0A6V7PEJ7</accession>
<evidence type="ECO:0000256" key="2">
    <source>
        <dbReference type="ARBA" id="ARBA00022786"/>
    </source>
</evidence>
<dbReference type="InterPro" id="IPR000210">
    <property type="entry name" value="BTB/POZ_dom"/>
</dbReference>
<reference evidence="8" key="1">
    <citation type="submission" date="2020-07" db="EMBL/GenBank/DDBJ databases">
        <authorList>
            <person name="Lin J."/>
        </authorList>
    </citation>
    <scope>NUCLEOTIDE SEQUENCE</scope>
</reference>
<dbReference type="PANTHER" id="PTHR32370">
    <property type="entry name" value="OS12G0117600 PROTEIN"/>
    <property type="match status" value="1"/>
</dbReference>
<feature type="region of interest" description="Disordered" evidence="5">
    <location>
        <begin position="1"/>
        <end position="35"/>
    </location>
</feature>
<organism evidence="8">
    <name type="scientific">Ananas comosus var. bracteatus</name>
    <name type="common">red pineapple</name>
    <dbReference type="NCBI Taxonomy" id="296719"/>
    <lineage>
        <taxon>Eukaryota</taxon>
        <taxon>Viridiplantae</taxon>
        <taxon>Streptophyta</taxon>
        <taxon>Embryophyta</taxon>
        <taxon>Tracheophyta</taxon>
        <taxon>Spermatophyta</taxon>
        <taxon>Magnoliopsida</taxon>
        <taxon>Liliopsida</taxon>
        <taxon>Poales</taxon>
        <taxon>Bromeliaceae</taxon>
        <taxon>Bromelioideae</taxon>
        <taxon>Ananas</taxon>
    </lineage>
</organism>
<dbReference type="PROSITE" id="PS50097">
    <property type="entry name" value="BTB"/>
    <property type="match status" value="1"/>
</dbReference>
<comment type="pathway">
    <text evidence="1">Protein modification; protein ubiquitination.</text>
</comment>
<dbReference type="SUPFAM" id="SSF54695">
    <property type="entry name" value="POZ domain"/>
    <property type="match status" value="1"/>
</dbReference>
<evidence type="ECO:0000313" key="8">
    <source>
        <dbReference type="EMBL" id="CAD1829302.1"/>
    </source>
</evidence>
<dbReference type="InterPro" id="IPR043454">
    <property type="entry name" value="NPH3/RPT2-like"/>
</dbReference>
<keyword evidence="4" id="KW-0175">Coiled coil</keyword>
<dbReference type="EMBL" id="LR862147">
    <property type="protein sequence ID" value="CAD1829302.1"/>
    <property type="molecule type" value="Genomic_DNA"/>
</dbReference>
<evidence type="ECO:0000256" key="3">
    <source>
        <dbReference type="PROSITE-ProRule" id="PRU00982"/>
    </source>
</evidence>
<evidence type="ECO:0008006" key="9">
    <source>
        <dbReference type="Google" id="ProtNLM"/>
    </source>
</evidence>
<dbReference type="InterPro" id="IPR027356">
    <property type="entry name" value="NPH3_dom"/>
</dbReference>
<evidence type="ECO:0000259" key="6">
    <source>
        <dbReference type="PROSITE" id="PS50097"/>
    </source>
</evidence>
<feature type="region of interest" description="Disordered" evidence="5">
    <location>
        <begin position="446"/>
        <end position="484"/>
    </location>
</feature>
<dbReference type="Pfam" id="PF03732">
    <property type="entry name" value="Retrotrans_gag"/>
    <property type="match status" value="1"/>
</dbReference>
<comment type="similarity">
    <text evidence="3">Belongs to the NPH3 family.</text>
</comment>
<dbReference type="AlphaFoldDB" id="A0A6V7PEJ7"/>
<evidence type="ECO:0000256" key="1">
    <source>
        <dbReference type="ARBA" id="ARBA00004906"/>
    </source>
</evidence>
<dbReference type="Pfam" id="PF03000">
    <property type="entry name" value="NPH3"/>
    <property type="match status" value="1"/>
</dbReference>
<dbReference type="InterPro" id="IPR005162">
    <property type="entry name" value="Retrotrans_gag_dom"/>
</dbReference>
<name>A0A6V7PEJ7_ANACO</name>
<feature type="compositionally biased region" description="Polar residues" evidence="5">
    <location>
        <begin position="1"/>
        <end position="12"/>
    </location>
</feature>
<feature type="domain" description="NPH3" evidence="7">
    <location>
        <begin position="819"/>
        <end position="1071"/>
    </location>
</feature>
<protein>
    <recommendedName>
        <fullName evidence="9">BTB/POZ domain-containing protein</fullName>
    </recommendedName>
</protein>
<proteinExistence type="inferred from homology"/>
<evidence type="ECO:0000256" key="5">
    <source>
        <dbReference type="SAM" id="MobiDB-lite"/>
    </source>
</evidence>
<keyword evidence="2" id="KW-0833">Ubl conjugation pathway</keyword>
<evidence type="ECO:0000256" key="4">
    <source>
        <dbReference type="SAM" id="Coils"/>
    </source>
</evidence>
<feature type="coiled-coil region" evidence="4">
    <location>
        <begin position="118"/>
        <end position="161"/>
    </location>
</feature>
<dbReference type="UniPathway" id="UPA00143"/>
<dbReference type="Gene3D" id="3.30.710.10">
    <property type="entry name" value="Potassium Channel Kv1.1, Chain A"/>
    <property type="match status" value="1"/>
</dbReference>
<evidence type="ECO:0000259" key="7">
    <source>
        <dbReference type="PROSITE" id="PS51649"/>
    </source>
</evidence>
<dbReference type="GO" id="GO:0016567">
    <property type="term" value="P:protein ubiquitination"/>
    <property type="evidence" value="ECO:0007669"/>
    <property type="project" value="UniProtKB-UniPathway"/>
</dbReference>
<feature type="region of interest" description="Disordered" evidence="5">
    <location>
        <begin position="1146"/>
        <end position="1165"/>
    </location>
</feature>